<dbReference type="AlphaFoldDB" id="S3IZ50"/>
<dbReference type="Proteomes" id="UP000014585">
    <property type="component" value="Unassembled WGS sequence"/>
</dbReference>
<proteinExistence type="predicted"/>
<dbReference type="HOGENOM" id="CLU_3181637_0_0_6"/>
<gene>
    <name evidence="1" type="ORF">HMPREF0201_01756</name>
</gene>
<evidence type="ECO:0000313" key="1">
    <source>
        <dbReference type="EMBL" id="EPF17776.1"/>
    </source>
</evidence>
<dbReference type="PATRIC" id="fig|566551.4.peg.1622"/>
<sequence length="46" mass="5414">MDEKRIKDVLFTENGQPMFTWTDPIFAVKGITIQFKVFFNSLMISE</sequence>
<protein>
    <submittedName>
        <fullName evidence="1">Uncharacterized protein</fullName>
    </submittedName>
</protein>
<reference evidence="1 2" key="1">
    <citation type="submission" date="2013-04" db="EMBL/GenBank/DDBJ databases">
        <authorList>
            <person name="Weinstock G."/>
            <person name="Sodergren E."/>
            <person name="Lobos E.A."/>
            <person name="Fulton L."/>
            <person name="Fulton R."/>
            <person name="Courtney L."/>
            <person name="Fronick C."/>
            <person name="O'Laughlin M."/>
            <person name="Godfrey J."/>
            <person name="Wilson R.M."/>
            <person name="Miner T."/>
            <person name="Farmer C."/>
            <person name="Delehaunty K."/>
            <person name="Cordes M."/>
            <person name="Minx P."/>
            <person name="Tomlinson C."/>
            <person name="Chen J."/>
            <person name="Wollam A."/>
            <person name="Pepin K.H."/>
            <person name="Palsikar V.B."/>
            <person name="Zhang X."/>
            <person name="Suruliraj S."/>
            <person name="Perna N.T."/>
            <person name="Plunkett G."/>
            <person name="Warren W."/>
            <person name="Mitreva M."/>
            <person name="Mardis E.R."/>
            <person name="Wilson R.K."/>
        </authorList>
    </citation>
    <scope>NUCLEOTIDE SEQUENCE [LARGE SCALE GENOMIC DNA]</scope>
    <source>
        <strain evidence="1 2">DSM 4568</strain>
    </source>
</reference>
<organism evidence="1 2">
    <name type="scientific">Cedecea davisae DSM 4568</name>
    <dbReference type="NCBI Taxonomy" id="566551"/>
    <lineage>
        <taxon>Bacteria</taxon>
        <taxon>Pseudomonadati</taxon>
        <taxon>Pseudomonadota</taxon>
        <taxon>Gammaproteobacteria</taxon>
        <taxon>Enterobacterales</taxon>
        <taxon>Enterobacteriaceae</taxon>
        <taxon>Cedecea</taxon>
    </lineage>
</organism>
<name>S3IZ50_9ENTR</name>
<comment type="caution">
    <text evidence="1">The sequence shown here is derived from an EMBL/GenBank/DDBJ whole genome shotgun (WGS) entry which is preliminary data.</text>
</comment>
<dbReference type="EMBL" id="ATDT01000010">
    <property type="protein sequence ID" value="EPF17776.1"/>
    <property type="molecule type" value="Genomic_DNA"/>
</dbReference>
<accession>S3IZ50</accession>
<evidence type="ECO:0000313" key="2">
    <source>
        <dbReference type="Proteomes" id="UP000014585"/>
    </source>
</evidence>